<sequence>MGQGIVCLAMAAWLGLGSGAVETRTQEPPVATFSIAACDTLTGEWGVAVASRFLAVGSVVPWAKAGVGAVATQAFANTSFGPDGLKLLEKGAPSSRALGQILALDSQKEARQVGMVDRHGNGATHTGERCQGWAGGVSGKGFAIQGNLLASKEVVDAMAEAFLGSEGNPLAERLLVTIAAGEEAGGDRRGKQSAALLVAKDKAGYGGFNDRYIDLRVDDSSDPIADLRHLYELHAKLFLPAVHSRLGDAALREGDRERGDMELSRAVQLYRDAIRRWPNDAEAKNGLAWFFVEHRVNLDEAMSLAREAYKISPESWQVLDTLAEIYFTKGQLEQAEKLSTKAVEANPENIYLQQQSLRFRTALAKQRDLNE</sequence>
<dbReference type="SUPFAM" id="SSF48452">
    <property type="entry name" value="TPR-like"/>
    <property type="match status" value="1"/>
</dbReference>
<gene>
    <name evidence="2" type="ORF">HKN21_11600</name>
</gene>
<dbReference type="AlphaFoldDB" id="A0A7Y2EAP0"/>
<dbReference type="PANTHER" id="PTHR39328">
    <property type="entry name" value="BLL2871 PROTEIN"/>
    <property type="match status" value="1"/>
</dbReference>
<dbReference type="Gene3D" id="3.60.20.10">
    <property type="entry name" value="Glutamine Phosphoribosylpyrophosphate, subunit 1, domain 1"/>
    <property type="match status" value="1"/>
</dbReference>
<dbReference type="Proteomes" id="UP000547674">
    <property type="component" value="Unassembled WGS sequence"/>
</dbReference>
<accession>A0A7Y2EAP0</accession>
<dbReference type="SUPFAM" id="SSF56235">
    <property type="entry name" value="N-terminal nucleophile aminohydrolases (Ntn hydrolases)"/>
    <property type="match status" value="1"/>
</dbReference>
<dbReference type="PANTHER" id="PTHR39328:SF1">
    <property type="entry name" value="BLL2871 PROTEIN"/>
    <property type="match status" value="1"/>
</dbReference>
<feature type="repeat" description="TPR" evidence="1">
    <location>
        <begin position="316"/>
        <end position="349"/>
    </location>
</feature>
<evidence type="ECO:0000256" key="1">
    <source>
        <dbReference type="PROSITE-ProRule" id="PRU00339"/>
    </source>
</evidence>
<dbReference type="Pfam" id="PF06267">
    <property type="entry name" value="DUF1028"/>
    <property type="match status" value="1"/>
</dbReference>
<evidence type="ECO:0000313" key="2">
    <source>
        <dbReference type="EMBL" id="NNF07397.1"/>
    </source>
</evidence>
<reference evidence="2 3" key="1">
    <citation type="submission" date="2020-03" db="EMBL/GenBank/DDBJ databases">
        <title>Metabolic flexibility allows generalist bacteria to become dominant in a frequently disturbed ecosystem.</title>
        <authorList>
            <person name="Chen Y.-J."/>
            <person name="Leung P.M."/>
            <person name="Bay S.K."/>
            <person name="Hugenholtz P."/>
            <person name="Kessler A.J."/>
            <person name="Shelley G."/>
            <person name="Waite D.W."/>
            <person name="Cook P.L."/>
            <person name="Greening C."/>
        </authorList>
    </citation>
    <scope>NUCLEOTIDE SEQUENCE [LARGE SCALE GENOMIC DNA]</scope>
    <source>
        <strain evidence="2">SS_bin_28</strain>
    </source>
</reference>
<dbReference type="InterPro" id="IPR019734">
    <property type="entry name" value="TPR_rpt"/>
</dbReference>
<comment type="caution">
    <text evidence="2">The sequence shown here is derived from an EMBL/GenBank/DDBJ whole genome shotgun (WGS) entry which is preliminary data.</text>
</comment>
<protein>
    <submittedName>
        <fullName evidence="2">DUF1028 domain-containing protein</fullName>
    </submittedName>
</protein>
<dbReference type="EMBL" id="JABDJR010000468">
    <property type="protein sequence ID" value="NNF07397.1"/>
    <property type="molecule type" value="Genomic_DNA"/>
</dbReference>
<organism evidence="2 3">
    <name type="scientific">Eiseniibacteriota bacterium</name>
    <dbReference type="NCBI Taxonomy" id="2212470"/>
    <lineage>
        <taxon>Bacteria</taxon>
        <taxon>Candidatus Eiseniibacteriota</taxon>
    </lineage>
</organism>
<dbReference type="Gene3D" id="1.25.40.10">
    <property type="entry name" value="Tetratricopeptide repeat domain"/>
    <property type="match status" value="1"/>
</dbReference>
<dbReference type="InterPro" id="IPR010430">
    <property type="entry name" value="DUF1028"/>
</dbReference>
<keyword evidence="1" id="KW-0802">TPR repeat</keyword>
<dbReference type="InterPro" id="IPR029055">
    <property type="entry name" value="Ntn_hydrolases_N"/>
</dbReference>
<dbReference type="PROSITE" id="PS50005">
    <property type="entry name" value="TPR"/>
    <property type="match status" value="1"/>
</dbReference>
<dbReference type="Pfam" id="PF14559">
    <property type="entry name" value="TPR_19"/>
    <property type="match status" value="1"/>
</dbReference>
<proteinExistence type="predicted"/>
<dbReference type="InterPro" id="IPR011990">
    <property type="entry name" value="TPR-like_helical_dom_sf"/>
</dbReference>
<evidence type="ECO:0000313" key="3">
    <source>
        <dbReference type="Proteomes" id="UP000547674"/>
    </source>
</evidence>
<name>A0A7Y2EAP0_UNCEI</name>